<comment type="caution">
    <text evidence="2">The sequence shown here is derived from an EMBL/GenBank/DDBJ whole genome shotgun (WGS) entry which is preliminary data.</text>
</comment>
<gene>
    <name evidence="2" type="ORF">KPH14_011655</name>
</gene>
<keyword evidence="3" id="KW-1185">Reference proteome</keyword>
<protein>
    <recommendedName>
        <fullName evidence="1">Reverse transcriptase Ty1/copia-type domain-containing protein</fullName>
    </recommendedName>
</protein>
<dbReference type="AlphaFoldDB" id="A0AAD9RF78"/>
<reference evidence="2" key="1">
    <citation type="submission" date="2021-08" db="EMBL/GenBank/DDBJ databases">
        <authorList>
            <person name="Misof B."/>
            <person name="Oliver O."/>
            <person name="Podsiadlowski L."/>
            <person name="Donath A."/>
            <person name="Peters R."/>
            <person name="Mayer C."/>
            <person name="Rust J."/>
            <person name="Gunkel S."/>
            <person name="Lesny P."/>
            <person name="Martin S."/>
            <person name="Oeyen J.P."/>
            <person name="Petersen M."/>
            <person name="Panagiotis P."/>
            <person name="Wilbrandt J."/>
            <person name="Tanja T."/>
        </authorList>
    </citation>
    <scope>NUCLEOTIDE SEQUENCE</scope>
    <source>
        <strain evidence="2">GBR_01_08_01A</strain>
        <tissue evidence="2">Thorax + abdomen</tissue>
    </source>
</reference>
<sequence>MLDKETDKIVISRDVRFIENNIQNLDNGNVQEDFNTTKMKEDSKIKTTVKVKGNEITDSKIEYILGDKFEDEKEQDLDESIVEVFEDAEDEESGMELPESNETCVHPNIQNELNNQEAAKTWNEKLHQIITNLGFEQNVKGQEIEETAKGLEKHFELTRLGELTNYLGINIERDSQGSYYIDQAQYIQKVINRFGLQDAKSSQIPLDTGYLKICRDGKGMKDNNNYQKLIGALLYVATHTRPDIAASVSILSQKIKQPTDIDWLKRKKTLNDLKWHNR</sequence>
<proteinExistence type="predicted"/>
<organism evidence="2 3">
    <name type="scientific">Odynerus spinipes</name>
    <dbReference type="NCBI Taxonomy" id="1348599"/>
    <lineage>
        <taxon>Eukaryota</taxon>
        <taxon>Metazoa</taxon>
        <taxon>Ecdysozoa</taxon>
        <taxon>Arthropoda</taxon>
        <taxon>Hexapoda</taxon>
        <taxon>Insecta</taxon>
        <taxon>Pterygota</taxon>
        <taxon>Neoptera</taxon>
        <taxon>Endopterygota</taxon>
        <taxon>Hymenoptera</taxon>
        <taxon>Apocrita</taxon>
        <taxon>Aculeata</taxon>
        <taxon>Vespoidea</taxon>
        <taxon>Vespidae</taxon>
        <taxon>Eumeninae</taxon>
        <taxon>Odynerus</taxon>
    </lineage>
</organism>
<evidence type="ECO:0000313" key="3">
    <source>
        <dbReference type="Proteomes" id="UP001258017"/>
    </source>
</evidence>
<feature type="domain" description="Reverse transcriptase Ty1/copia-type" evidence="1">
    <location>
        <begin position="142"/>
        <end position="206"/>
    </location>
</feature>
<accession>A0AAD9RF78</accession>
<dbReference type="InterPro" id="IPR013103">
    <property type="entry name" value="RVT_2"/>
</dbReference>
<name>A0AAD9RF78_9HYME</name>
<dbReference type="Pfam" id="PF07727">
    <property type="entry name" value="RVT_2"/>
    <property type="match status" value="1"/>
</dbReference>
<dbReference type="EMBL" id="JAIFRP010000535">
    <property type="protein sequence ID" value="KAK2578198.1"/>
    <property type="molecule type" value="Genomic_DNA"/>
</dbReference>
<dbReference type="Proteomes" id="UP001258017">
    <property type="component" value="Unassembled WGS sequence"/>
</dbReference>
<evidence type="ECO:0000259" key="1">
    <source>
        <dbReference type="Pfam" id="PF07727"/>
    </source>
</evidence>
<evidence type="ECO:0000313" key="2">
    <source>
        <dbReference type="EMBL" id="KAK2578198.1"/>
    </source>
</evidence>
<reference evidence="2" key="2">
    <citation type="journal article" date="2023" name="Commun. Biol.">
        <title>Intrasexual cuticular hydrocarbon dimorphism in a wasp sheds light on hydrocarbon biosynthesis genes in Hymenoptera.</title>
        <authorList>
            <person name="Moris V.C."/>
            <person name="Podsiadlowski L."/>
            <person name="Martin S."/>
            <person name="Oeyen J.P."/>
            <person name="Donath A."/>
            <person name="Petersen M."/>
            <person name="Wilbrandt J."/>
            <person name="Misof B."/>
            <person name="Liedtke D."/>
            <person name="Thamm M."/>
            <person name="Scheiner R."/>
            <person name="Schmitt T."/>
            <person name="Niehuis O."/>
        </authorList>
    </citation>
    <scope>NUCLEOTIDE SEQUENCE</scope>
    <source>
        <strain evidence="2">GBR_01_08_01A</strain>
    </source>
</reference>